<evidence type="ECO:0000256" key="8">
    <source>
        <dbReference type="ARBA" id="ARBA00022989"/>
    </source>
</evidence>
<name>A0A8J7C2F5_9BACT</name>
<feature type="compositionally biased region" description="Basic and acidic residues" evidence="10">
    <location>
        <begin position="74"/>
        <end position="115"/>
    </location>
</feature>
<dbReference type="Proteomes" id="UP000648239">
    <property type="component" value="Unassembled WGS sequence"/>
</dbReference>
<dbReference type="InterPro" id="IPR003538">
    <property type="entry name" value="TonB"/>
</dbReference>
<evidence type="ECO:0000256" key="7">
    <source>
        <dbReference type="ARBA" id="ARBA00022927"/>
    </source>
</evidence>
<evidence type="ECO:0000256" key="6">
    <source>
        <dbReference type="ARBA" id="ARBA00022692"/>
    </source>
</evidence>
<evidence type="ECO:0000256" key="5">
    <source>
        <dbReference type="ARBA" id="ARBA00022519"/>
    </source>
</evidence>
<accession>A0A8J7C2F5</accession>
<evidence type="ECO:0000313" key="12">
    <source>
        <dbReference type="EMBL" id="MBD3867606.1"/>
    </source>
</evidence>
<evidence type="ECO:0000256" key="2">
    <source>
        <dbReference type="ARBA" id="ARBA00006555"/>
    </source>
</evidence>
<comment type="similarity">
    <text evidence="2">Belongs to the TonB family.</text>
</comment>
<dbReference type="Gene3D" id="3.30.1150.10">
    <property type="match status" value="1"/>
</dbReference>
<keyword evidence="4" id="KW-1003">Cell membrane</keyword>
<keyword evidence="7" id="KW-0653">Protein transport</keyword>
<dbReference type="InterPro" id="IPR037682">
    <property type="entry name" value="TonB_C"/>
</dbReference>
<dbReference type="InterPro" id="IPR051045">
    <property type="entry name" value="TonB-dependent_transducer"/>
</dbReference>
<dbReference type="PANTHER" id="PTHR33446">
    <property type="entry name" value="PROTEIN TONB-RELATED"/>
    <property type="match status" value="1"/>
</dbReference>
<dbReference type="PROSITE" id="PS52015">
    <property type="entry name" value="TONB_CTD"/>
    <property type="match status" value="1"/>
</dbReference>
<evidence type="ECO:0000256" key="1">
    <source>
        <dbReference type="ARBA" id="ARBA00004383"/>
    </source>
</evidence>
<dbReference type="NCBIfam" id="TIGR01352">
    <property type="entry name" value="tonB_Cterm"/>
    <property type="match status" value="1"/>
</dbReference>
<protein>
    <submittedName>
        <fullName evidence="12">TonB family protein</fullName>
    </submittedName>
</protein>
<sequence length="249" mass="26352">MAKIRLVAKIRPQRSVLTPFVAGSFLVHAALATAVMFAPAVKGGARIAPNAIPVSIVALPGPKPKPRVQAPAAKVEKPKPKPPPEKKTAPAPDQKPDRRPEETPDRPDAASEKAPEPSATDTTGSEDNADEPLFEGPGDGDGSSSVASLDILGSEFAWYNSSVTSKLTGNWKRPLLGGVKQTLSVVVGFTIRKDGSVTGVEILTSSGVPSVDRSVLRAVYDAAPLPRIPPQLNASVLPARFEFRWHPQR</sequence>
<organism evidence="12 13">
    <name type="scientific">Candidatus Polarisedimenticola svalbardensis</name>
    <dbReference type="NCBI Taxonomy" id="2886004"/>
    <lineage>
        <taxon>Bacteria</taxon>
        <taxon>Pseudomonadati</taxon>
        <taxon>Acidobacteriota</taxon>
        <taxon>Candidatus Polarisedimenticolia</taxon>
        <taxon>Candidatus Polarisedimenticolales</taxon>
        <taxon>Candidatus Polarisedimenticolaceae</taxon>
        <taxon>Candidatus Polarisedimenticola</taxon>
    </lineage>
</organism>
<comment type="caution">
    <text evidence="12">The sequence shown here is derived from an EMBL/GenBank/DDBJ whole genome shotgun (WGS) entry which is preliminary data.</text>
</comment>
<dbReference type="InterPro" id="IPR006260">
    <property type="entry name" value="TonB/TolA_C"/>
</dbReference>
<dbReference type="GO" id="GO:0098797">
    <property type="term" value="C:plasma membrane protein complex"/>
    <property type="evidence" value="ECO:0007669"/>
    <property type="project" value="TreeGrafter"/>
</dbReference>
<keyword evidence="3" id="KW-0813">Transport</keyword>
<dbReference type="Pfam" id="PF13103">
    <property type="entry name" value="TonB_2"/>
    <property type="match status" value="1"/>
</dbReference>
<evidence type="ECO:0000256" key="10">
    <source>
        <dbReference type="SAM" id="MobiDB-lite"/>
    </source>
</evidence>
<comment type="subcellular location">
    <subcellularLocation>
        <location evidence="1">Cell inner membrane</location>
        <topology evidence="1">Single-pass membrane protein</topology>
        <orientation evidence="1">Periplasmic side</orientation>
    </subcellularLocation>
</comment>
<reference evidence="12 13" key="1">
    <citation type="submission" date="2020-08" db="EMBL/GenBank/DDBJ databases">
        <title>Acidobacteriota in marine sediments use diverse sulfur dissimilation pathways.</title>
        <authorList>
            <person name="Wasmund K."/>
        </authorList>
    </citation>
    <scope>NUCLEOTIDE SEQUENCE [LARGE SCALE GENOMIC DNA]</scope>
    <source>
        <strain evidence="12">MAG AM4</strain>
    </source>
</reference>
<gene>
    <name evidence="12" type="ORF">IFK94_05725</name>
</gene>
<evidence type="ECO:0000256" key="4">
    <source>
        <dbReference type="ARBA" id="ARBA00022475"/>
    </source>
</evidence>
<dbReference type="GO" id="GO:0015031">
    <property type="term" value="P:protein transport"/>
    <property type="evidence" value="ECO:0007669"/>
    <property type="project" value="UniProtKB-KW"/>
</dbReference>
<dbReference type="PANTHER" id="PTHR33446:SF2">
    <property type="entry name" value="PROTEIN TONB"/>
    <property type="match status" value="1"/>
</dbReference>
<keyword evidence="8" id="KW-1133">Transmembrane helix</keyword>
<dbReference type="GO" id="GO:0015891">
    <property type="term" value="P:siderophore transport"/>
    <property type="evidence" value="ECO:0007669"/>
    <property type="project" value="InterPro"/>
</dbReference>
<dbReference type="GO" id="GO:0030288">
    <property type="term" value="C:outer membrane-bounded periplasmic space"/>
    <property type="evidence" value="ECO:0007669"/>
    <property type="project" value="InterPro"/>
</dbReference>
<dbReference type="EMBL" id="JACXWD010000013">
    <property type="protein sequence ID" value="MBD3867606.1"/>
    <property type="molecule type" value="Genomic_DNA"/>
</dbReference>
<keyword evidence="5" id="KW-0997">Cell inner membrane</keyword>
<evidence type="ECO:0000256" key="9">
    <source>
        <dbReference type="ARBA" id="ARBA00023136"/>
    </source>
</evidence>
<keyword evidence="9" id="KW-0472">Membrane</keyword>
<dbReference type="GO" id="GO:0055085">
    <property type="term" value="P:transmembrane transport"/>
    <property type="evidence" value="ECO:0007669"/>
    <property type="project" value="InterPro"/>
</dbReference>
<dbReference type="SUPFAM" id="SSF74653">
    <property type="entry name" value="TolA/TonB C-terminal domain"/>
    <property type="match status" value="1"/>
</dbReference>
<feature type="region of interest" description="Disordered" evidence="10">
    <location>
        <begin position="59"/>
        <end position="146"/>
    </location>
</feature>
<evidence type="ECO:0000313" key="13">
    <source>
        <dbReference type="Proteomes" id="UP000648239"/>
    </source>
</evidence>
<dbReference type="GO" id="GO:0031992">
    <property type="term" value="F:energy transducer activity"/>
    <property type="evidence" value="ECO:0007669"/>
    <property type="project" value="InterPro"/>
</dbReference>
<dbReference type="AlphaFoldDB" id="A0A8J7C2F5"/>
<proteinExistence type="inferred from homology"/>
<keyword evidence="6" id="KW-0812">Transmembrane</keyword>
<feature type="domain" description="TonB C-terminal" evidence="11">
    <location>
        <begin position="157"/>
        <end position="249"/>
    </location>
</feature>
<evidence type="ECO:0000259" key="11">
    <source>
        <dbReference type="PROSITE" id="PS52015"/>
    </source>
</evidence>
<dbReference type="PRINTS" id="PR01374">
    <property type="entry name" value="TONBPROTEIN"/>
</dbReference>
<evidence type="ECO:0000256" key="3">
    <source>
        <dbReference type="ARBA" id="ARBA00022448"/>
    </source>
</evidence>